<evidence type="ECO:0000313" key="4">
    <source>
        <dbReference type="Proteomes" id="UP000286100"/>
    </source>
</evidence>
<proteinExistence type="predicted"/>
<dbReference type="GO" id="GO:0008782">
    <property type="term" value="F:adenosylhomocysteine nucleosidase activity"/>
    <property type="evidence" value="ECO:0007669"/>
    <property type="project" value="TreeGrafter"/>
</dbReference>
<name>A0A418WKE6_9SPHN</name>
<comment type="caution">
    <text evidence="3">The sequence shown here is derived from an EMBL/GenBank/DDBJ whole genome shotgun (WGS) entry which is preliminary data.</text>
</comment>
<dbReference type="SUPFAM" id="SSF52172">
    <property type="entry name" value="CheY-like"/>
    <property type="match status" value="1"/>
</dbReference>
<reference evidence="3 4" key="1">
    <citation type="submission" date="2018-09" db="EMBL/GenBank/DDBJ databases">
        <authorList>
            <person name="Zhu H."/>
        </authorList>
    </citation>
    <scope>NUCLEOTIDE SEQUENCE [LARGE SCALE GENOMIC DNA]</scope>
    <source>
        <strain evidence="3 4">K2R01-6</strain>
    </source>
</reference>
<dbReference type="EMBL" id="QYUM01000003">
    <property type="protein sequence ID" value="RJF90299.1"/>
    <property type="molecule type" value="Genomic_DNA"/>
</dbReference>
<dbReference type="AlphaFoldDB" id="A0A418WKE6"/>
<dbReference type="Proteomes" id="UP000286100">
    <property type="component" value="Unassembled WGS sequence"/>
</dbReference>
<evidence type="ECO:0000313" key="3">
    <source>
        <dbReference type="EMBL" id="RJF90299.1"/>
    </source>
</evidence>
<dbReference type="Pfam" id="PF01048">
    <property type="entry name" value="PNP_UDP_1"/>
    <property type="match status" value="1"/>
</dbReference>
<dbReference type="Pfam" id="PF00072">
    <property type="entry name" value="Response_reg"/>
    <property type="match status" value="1"/>
</dbReference>
<evidence type="ECO:0000256" key="1">
    <source>
        <dbReference type="PROSITE-ProRule" id="PRU00169"/>
    </source>
</evidence>
<dbReference type="GO" id="GO:0005829">
    <property type="term" value="C:cytosol"/>
    <property type="evidence" value="ECO:0007669"/>
    <property type="project" value="TreeGrafter"/>
</dbReference>
<dbReference type="SMART" id="SM00448">
    <property type="entry name" value="REC"/>
    <property type="match status" value="1"/>
</dbReference>
<gene>
    <name evidence="3" type="ORF">D3876_08495</name>
</gene>
<feature type="domain" description="Response regulatory" evidence="2">
    <location>
        <begin position="2"/>
        <end position="131"/>
    </location>
</feature>
<evidence type="ECO:0000259" key="2">
    <source>
        <dbReference type="PROSITE" id="PS50110"/>
    </source>
</evidence>
<dbReference type="InterPro" id="IPR011006">
    <property type="entry name" value="CheY-like_superfamily"/>
</dbReference>
<dbReference type="OrthoDB" id="2988699at2"/>
<dbReference type="PANTHER" id="PTHR46832:SF1">
    <property type="entry name" value="5'-METHYLTHIOADENOSINE_S-ADENOSYLHOMOCYSTEINE NUCLEOSIDASE"/>
    <property type="match status" value="1"/>
</dbReference>
<keyword evidence="4" id="KW-1185">Reference proteome</keyword>
<dbReference type="RefSeq" id="WP_119761389.1">
    <property type="nucleotide sequence ID" value="NZ_QYUM01000003.1"/>
</dbReference>
<sequence>MKILIVEDDASKLRNIAAALTEIDGIGLDDIASLTDAAAAKRLLRERNVDLIVLDLHLPDRIDLPPTPTGGLDFMRSISSRPDFFVPTHVVAISGNSDALSTAAEDVGELWGVIRYDPTSTQWRDQLKSRVRYAQAAWRSMVGRPRETRPGDVAILTALNEELDAILRLPLEWSQFKPEGDGTRYHEATIETGNGPMRLVAATASRMGMAATAALASKMIDLYRPSYLVMAGVTGGVRGRVNLGDILIADPSYDWGSGKYEIVDGQQEFAPNPDQLRLDPDLRPDLVKASKDSTLLSAIRSSYPGTKPDHPLECHVEAVGSGAAVLSDAAIVEDIKSHNRKLHGVEMEIYGLMMAAEICAKPRPLAFSVKAVSDFADPTKADDVRPYALYASANFILRFVTDYLGAH</sequence>
<dbReference type="GO" id="GO:0000160">
    <property type="term" value="P:phosphorelay signal transduction system"/>
    <property type="evidence" value="ECO:0007669"/>
    <property type="project" value="InterPro"/>
</dbReference>
<dbReference type="InterPro" id="IPR000845">
    <property type="entry name" value="Nucleoside_phosphorylase_d"/>
</dbReference>
<dbReference type="SUPFAM" id="SSF53167">
    <property type="entry name" value="Purine and uridine phosphorylases"/>
    <property type="match status" value="1"/>
</dbReference>
<dbReference type="GO" id="GO:0019284">
    <property type="term" value="P:L-methionine salvage from S-adenosylmethionine"/>
    <property type="evidence" value="ECO:0007669"/>
    <property type="project" value="TreeGrafter"/>
</dbReference>
<dbReference type="Gene3D" id="3.40.50.2300">
    <property type="match status" value="1"/>
</dbReference>
<organism evidence="3 4">
    <name type="scientific">Sphingomonas cavernae</name>
    <dbReference type="NCBI Taxonomy" id="2320861"/>
    <lineage>
        <taxon>Bacteria</taxon>
        <taxon>Pseudomonadati</taxon>
        <taxon>Pseudomonadota</taxon>
        <taxon>Alphaproteobacteria</taxon>
        <taxon>Sphingomonadales</taxon>
        <taxon>Sphingomonadaceae</taxon>
        <taxon>Sphingomonas</taxon>
    </lineage>
</organism>
<keyword evidence="1" id="KW-0597">Phosphoprotein</keyword>
<dbReference type="PROSITE" id="PS50110">
    <property type="entry name" value="RESPONSE_REGULATORY"/>
    <property type="match status" value="1"/>
</dbReference>
<feature type="modified residue" description="4-aspartylphosphate" evidence="1">
    <location>
        <position position="55"/>
    </location>
</feature>
<protein>
    <submittedName>
        <fullName evidence="3">Response regulator</fullName>
    </submittedName>
</protein>
<dbReference type="InterPro" id="IPR035994">
    <property type="entry name" value="Nucleoside_phosphorylase_sf"/>
</dbReference>
<accession>A0A418WKE6</accession>
<dbReference type="GO" id="GO:0009116">
    <property type="term" value="P:nucleoside metabolic process"/>
    <property type="evidence" value="ECO:0007669"/>
    <property type="project" value="InterPro"/>
</dbReference>
<dbReference type="PANTHER" id="PTHR46832">
    <property type="entry name" value="5'-METHYLTHIOADENOSINE/S-ADENOSYLHOMOCYSTEINE NUCLEOSIDASE"/>
    <property type="match status" value="1"/>
</dbReference>
<dbReference type="InterPro" id="IPR001789">
    <property type="entry name" value="Sig_transdc_resp-reg_receiver"/>
</dbReference>
<dbReference type="Gene3D" id="3.40.50.1580">
    <property type="entry name" value="Nucleoside phosphorylase domain"/>
    <property type="match status" value="1"/>
</dbReference>
<dbReference type="GO" id="GO:0008930">
    <property type="term" value="F:methylthioadenosine nucleosidase activity"/>
    <property type="evidence" value="ECO:0007669"/>
    <property type="project" value="TreeGrafter"/>
</dbReference>